<dbReference type="Pfam" id="PF15919">
    <property type="entry name" value="HicB_lk_antitox"/>
    <property type="match status" value="1"/>
</dbReference>
<organism evidence="2 3">
    <name type="scientific">Pelotomaculum propionicicum</name>
    <dbReference type="NCBI Taxonomy" id="258475"/>
    <lineage>
        <taxon>Bacteria</taxon>
        <taxon>Bacillati</taxon>
        <taxon>Bacillota</taxon>
        <taxon>Clostridia</taxon>
        <taxon>Eubacteriales</taxon>
        <taxon>Desulfotomaculaceae</taxon>
        <taxon>Pelotomaculum</taxon>
    </lineage>
</organism>
<feature type="domain" description="HicB-like antitoxin of toxin-antitoxin system" evidence="1">
    <location>
        <begin position="13"/>
        <end position="121"/>
    </location>
</feature>
<name>A0A4Y7RQ36_9FIRM</name>
<dbReference type="AlphaFoldDB" id="A0A4Y7RQ36"/>
<evidence type="ECO:0000313" key="3">
    <source>
        <dbReference type="Proteomes" id="UP000297597"/>
    </source>
</evidence>
<comment type="caution">
    <text evidence="2">The sequence shown here is derived from an EMBL/GenBank/DDBJ whole genome shotgun (WGS) entry which is preliminary data.</text>
</comment>
<dbReference type="RefSeq" id="WP_134213860.1">
    <property type="nucleotide sequence ID" value="NZ_QFFZ01000020.1"/>
</dbReference>
<dbReference type="SUPFAM" id="SSF143100">
    <property type="entry name" value="TTHA1013/TTHA0281-like"/>
    <property type="match status" value="1"/>
</dbReference>
<proteinExistence type="predicted"/>
<evidence type="ECO:0000259" key="1">
    <source>
        <dbReference type="Pfam" id="PF15919"/>
    </source>
</evidence>
<accession>A0A4Y7RQ36</accession>
<dbReference type="Proteomes" id="UP000297597">
    <property type="component" value="Unassembled WGS sequence"/>
</dbReference>
<dbReference type="EMBL" id="QFFZ01000020">
    <property type="protein sequence ID" value="TEB10850.1"/>
    <property type="molecule type" value="Genomic_DNA"/>
</dbReference>
<protein>
    <recommendedName>
        <fullName evidence="1">HicB-like antitoxin of toxin-antitoxin system domain-containing protein</fullName>
    </recommendedName>
</protein>
<sequence length="154" mass="17448">MQYKNYYAYPGVFHIWLDKDNHKQIDVTFPDLPGCFAGPGPDATFEEALDAAREGLALHLEGMIEDNEAIPEPTSIENLKIDKDYPEGGSVIVALVDVILSLYRNKKTEYARVNVTIPYWLKELAENKNVNYSKVLREGLYEVLDLNRIGVKGE</sequence>
<dbReference type="Gene3D" id="3.30.160.250">
    <property type="match status" value="1"/>
</dbReference>
<reference evidence="2 3" key="1">
    <citation type="journal article" date="2018" name="Environ. Microbiol.">
        <title>Novel energy conservation strategies and behaviour of Pelotomaculum schinkii driving syntrophic propionate catabolism.</title>
        <authorList>
            <person name="Hidalgo-Ahumada C.A.P."/>
            <person name="Nobu M.K."/>
            <person name="Narihiro T."/>
            <person name="Tamaki H."/>
            <person name="Liu W.T."/>
            <person name="Kamagata Y."/>
            <person name="Stams A.J.M."/>
            <person name="Imachi H."/>
            <person name="Sousa D.Z."/>
        </authorList>
    </citation>
    <scope>NUCLEOTIDE SEQUENCE [LARGE SCALE GENOMIC DNA]</scope>
    <source>
        <strain evidence="2 3">MGP</strain>
    </source>
</reference>
<dbReference type="InterPro" id="IPR031807">
    <property type="entry name" value="HicB-like"/>
</dbReference>
<keyword evidence="3" id="KW-1185">Reference proteome</keyword>
<dbReference type="InterPro" id="IPR035069">
    <property type="entry name" value="TTHA1013/TTHA0281-like"/>
</dbReference>
<dbReference type="OrthoDB" id="5419659at2"/>
<evidence type="ECO:0000313" key="2">
    <source>
        <dbReference type="EMBL" id="TEB10850.1"/>
    </source>
</evidence>
<gene>
    <name evidence="2" type="ORF">Pmgp_02016</name>
</gene>